<protein>
    <submittedName>
        <fullName evidence="2">Uncharacterized protein</fullName>
    </submittedName>
</protein>
<keyword evidence="3" id="KW-1185">Reference proteome</keyword>
<comment type="caution">
    <text evidence="2">The sequence shown here is derived from an EMBL/GenBank/DDBJ whole genome shotgun (WGS) entry which is preliminary data.</text>
</comment>
<evidence type="ECO:0000313" key="2">
    <source>
        <dbReference type="EMBL" id="KAK7033957.1"/>
    </source>
</evidence>
<evidence type="ECO:0000256" key="1">
    <source>
        <dbReference type="SAM" id="Phobius"/>
    </source>
</evidence>
<dbReference type="Proteomes" id="UP001383192">
    <property type="component" value="Unassembled WGS sequence"/>
</dbReference>
<organism evidence="2 3">
    <name type="scientific">Paramarasmius palmivorus</name>
    <dbReference type="NCBI Taxonomy" id="297713"/>
    <lineage>
        <taxon>Eukaryota</taxon>
        <taxon>Fungi</taxon>
        <taxon>Dikarya</taxon>
        <taxon>Basidiomycota</taxon>
        <taxon>Agaricomycotina</taxon>
        <taxon>Agaricomycetes</taxon>
        <taxon>Agaricomycetidae</taxon>
        <taxon>Agaricales</taxon>
        <taxon>Marasmiineae</taxon>
        <taxon>Marasmiaceae</taxon>
        <taxon>Paramarasmius</taxon>
    </lineage>
</organism>
<keyword evidence="1" id="KW-0472">Membrane</keyword>
<dbReference type="EMBL" id="JAYKXP010000059">
    <property type="protein sequence ID" value="KAK7033957.1"/>
    <property type="molecule type" value="Genomic_DNA"/>
</dbReference>
<gene>
    <name evidence="2" type="ORF">VNI00_012584</name>
</gene>
<feature type="transmembrane region" description="Helical" evidence="1">
    <location>
        <begin position="248"/>
        <end position="270"/>
    </location>
</feature>
<dbReference type="AlphaFoldDB" id="A0AAW0C708"/>
<evidence type="ECO:0000313" key="3">
    <source>
        <dbReference type="Proteomes" id="UP001383192"/>
    </source>
</evidence>
<name>A0AAW0C708_9AGAR</name>
<keyword evidence="1" id="KW-1133">Transmembrane helix</keyword>
<keyword evidence="1" id="KW-0812">Transmembrane</keyword>
<proteinExistence type="predicted"/>
<feature type="transmembrane region" description="Helical" evidence="1">
    <location>
        <begin position="277"/>
        <end position="299"/>
    </location>
</feature>
<sequence>MSNEPENFGDTLSGGIQDVSALLPLLGTEQCERHVGSSLEKGYFYAAASTLSLFGSLGSVKAGFATFVGTMTYSKFYGGRWLDDAGFGTAGSVSSMVTIDKDTGLYGAEVKLRKLLEEQHIDDPHLVSGFEWPGWRRARGRYEPAEALKEWNGRSWEEGGKQFSLALQLRIHHITTTSLQWMKFKHNNSDVFEEKYARKAQPLEQRIREYLRQSNPPSSTEEGRDRAPEDIQAKLTEILYVDPMLVTYQLLIAVGMAMIVAGYIGCFSLVKSSDASAGPYVWFAMEAALSLVRIVLWGWNPSWDEETGLTMTLQLHTSDDPYYPMITSPHIREDLGFAEKVPSPRSFTVYNEGEFFAAATSWIGPLQRLGANSITLYYALLACQASEKQATSTAFKDLSITILLTDSRAFTFVCHERDAESIAVFSSKLEMLPGTGSYYQVTLASQIKQENDGFLRSPLFHDVLEHAQHIRSRLFQVGEKQSTLSLTWNLSGTPSSQSGDLEDRISVGSALSDHDKKYIDLRKLWYSVSTFLDNQQHARVGLVPGITDASGKRAPFIENEILTIIECAILEVYLWERECTFVDGRRDLDKRLATQLRPECLREMHSRLAARKQEVTWRYQQYGRQDPTQEPDSHFELLGLHLKKTWDHLEDALQALRSSVDADDLYRRVQEIRNTVATVVAAPSPSMTMKQFTELLPKMIGTTLDSEAIWGGDEPRGERLSHLWLLLATFAGTSMPSNSWVPYIPVTQNNTASSFTLACAQDDHDACALELDGVVVQKQYLQWASHRQQVISAQKPQLTTLILRHFDNGSEEHKAAVTEHVTKHPNILSLAGMECHAPGDDCRRSYCRAVFANRRAWKRNVRHGSFFTYRVGFEASDSVDAQARGDHIRLWDEGRCLVLFFNPTPGELVLTFLTRRRKKSIVLEAILKWDADADGFPCTQTYKIPAREAKNELQRVVFRFRTMAQGFGELAIQRLQRYEHWKIHGQVELQWEKMDETEDEEE</sequence>
<accession>A0AAW0C708</accession>
<reference evidence="2 3" key="1">
    <citation type="submission" date="2024-01" db="EMBL/GenBank/DDBJ databases">
        <title>A draft genome for a cacao thread blight-causing isolate of Paramarasmius palmivorus.</title>
        <authorList>
            <person name="Baruah I.K."/>
            <person name="Bukari Y."/>
            <person name="Amoako-Attah I."/>
            <person name="Meinhardt L.W."/>
            <person name="Bailey B.A."/>
            <person name="Cohen S.P."/>
        </authorList>
    </citation>
    <scope>NUCLEOTIDE SEQUENCE [LARGE SCALE GENOMIC DNA]</scope>
    <source>
        <strain evidence="2 3">GH-12</strain>
    </source>
</reference>